<dbReference type="SUPFAM" id="SSF54631">
    <property type="entry name" value="CBS-domain pair"/>
    <property type="match status" value="1"/>
</dbReference>
<dbReference type="Gene3D" id="3.10.580.10">
    <property type="entry name" value="CBS-domain"/>
    <property type="match status" value="1"/>
</dbReference>
<organism evidence="4 5">
    <name type="scientific">Neotabrizicola shimadae</name>
    <dbReference type="NCBI Taxonomy" id="2807096"/>
    <lineage>
        <taxon>Bacteria</taxon>
        <taxon>Pseudomonadati</taxon>
        <taxon>Pseudomonadota</taxon>
        <taxon>Alphaproteobacteria</taxon>
        <taxon>Rhodobacterales</taxon>
        <taxon>Paracoccaceae</taxon>
        <taxon>Neotabrizicola</taxon>
    </lineage>
</organism>
<dbReference type="RefSeq" id="WP_220664259.1">
    <property type="nucleotide sequence ID" value="NZ_CP069370.1"/>
</dbReference>
<evidence type="ECO:0000313" key="5">
    <source>
        <dbReference type="Proteomes" id="UP000826300"/>
    </source>
</evidence>
<dbReference type="PROSITE" id="PS51371">
    <property type="entry name" value="CBS"/>
    <property type="match status" value="2"/>
</dbReference>
<accession>A0A8G0ZWA2</accession>
<feature type="domain" description="CBS" evidence="3">
    <location>
        <begin position="11"/>
        <end position="68"/>
    </location>
</feature>
<keyword evidence="5" id="KW-1185">Reference proteome</keyword>
<dbReference type="InterPro" id="IPR000644">
    <property type="entry name" value="CBS_dom"/>
</dbReference>
<dbReference type="InterPro" id="IPR051257">
    <property type="entry name" value="Diverse_CBS-Domain"/>
</dbReference>
<dbReference type="AlphaFoldDB" id="A0A8G0ZWA2"/>
<dbReference type="PANTHER" id="PTHR43080">
    <property type="entry name" value="CBS DOMAIN-CONTAINING PROTEIN CBSX3, MITOCHONDRIAL"/>
    <property type="match status" value="1"/>
</dbReference>
<reference evidence="4" key="1">
    <citation type="submission" date="2021-02" db="EMBL/GenBank/DDBJ databases">
        <title>Rhodobacter shimadae sp. nov., an aerobic anoxygenic phototrophic bacterium isolated from a hot spring.</title>
        <authorList>
            <person name="Muramatsu S."/>
            <person name="Haruta S."/>
            <person name="Hirose S."/>
            <person name="Hanada S."/>
        </authorList>
    </citation>
    <scope>NUCLEOTIDE SEQUENCE</scope>
    <source>
        <strain evidence="4">N10</strain>
    </source>
</reference>
<dbReference type="InterPro" id="IPR046342">
    <property type="entry name" value="CBS_dom_sf"/>
</dbReference>
<dbReference type="Proteomes" id="UP000826300">
    <property type="component" value="Chromosome"/>
</dbReference>
<keyword evidence="1 2" id="KW-0129">CBS domain</keyword>
<name>A0A8G0ZWA2_9RHOB</name>
<evidence type="ECO:0000256" key="1">
    <source>
        <dbReference type="ARBA" id="ARBA00023122"/>
    </source>
</evidence>
<gene>
    <name evidence="4" type="ORF">JO391_09280</name>
</gene>
<sequence>MFVKSVRDVVAAREIPAVQADVGVRDACELMDAFDIGALLVLEGPSLVGILSERDVVRRCVLAGYDPVETPVSAIMTGDPATVQADQGLADAIAALEQGGFRHLPVMDGETPIGLLSIRDVPVEYLMLWERFHQMKGS</sequence>
<dbReference type="EMBL" id="CP069370">
    <property type="protein sequence ID" value="QYZ71659.1"/>
    <property type="molecule type" value="Genomic_DNA"/>
</dbReference>
<dbReference type="SMART" id="SM00116">
    <property type="entry name" value="CBS"/>
    <property type="match status" value="2"/>
</dbReference>
<dbReference type="KEGG" id="nsm:JO391_09280"/>
<evidence type="ECO:0000313" key="4">
    <source>
        <dbReference type="EMBL" id="QYZ71659.1"/>
    </source>
</evidence>
<evidence type="ECO:0000256" key="2">
    <source>
        <dbReference type="PROSITE-ProRule" id="PRU00703"/>
    </source>
</evidence>
<dbReference type="PANTHER" id="PTHR43080:SF2">
    <property type="entry name" value="CBS DOMAIN-CONTAINING PROTEIN"/>
    <property type="match status" value="1"/>
</dbReference>
<feature type="domain" description="CBS" evidence="3">
    <location>
        <begin position="76"/>
        <end position="135"/>
    </location>
</feature>
<dbReference type="Pfam" id="PF00571">
    <property type="entry name" value="CBS"/>
    <property type="match status" value="2"/>
</dbReference>
<evidence type="ECO:0000259" key="3">
    <source>
        <dbReference type="PROSITE" id="PS51371"/>
    </source>
</evidence>
<protein>
    <submittedName>
        <fullName evidence="4">CBS domain-containing protein</fullName>
    </submittedName>
</protein>
<proteinExistence type="predicted"/>